<dbReference type="AlphaFoldDB" id="A0AAU8MRT4"/>
<gene>
    <name evidence="1" type="ORF">ABU614_18125</name>
</gene>
<sequence length="254" mass="27156">MPTAHRSAASPQRLRIGCAGWSLPAASRSHFGAGDSVLQRYASRFDAVEINSSFYRPHRRATYERWAASVPDGFRFSVKLPRGITHEAGLRSVGEPLAEFVGQVEGLGAKLGVLLVQLPPRLAFDAAVAARFFAMLGRRSAAPAVCEPRHRSWFEPAAQALLQRHRIGRAGVDPALPIAAAATPGAAGGVRYWRWHGSPQVYYSAYGPQRLPAMAQAALASSGDAEAWCIFDNTAAGHAVEDALALQALCADAD</sequence>
<dbReference type="SUPFAM" id="SSF117396">
    <property type="entry name" value="TM1631-like"/>
    <property type="match status" value="1"/>
</dbReference>
<evidence type="ECO:0000313" key="1">
    <source>
        <dbReference type="EMBL" id="XCO74277.1"/>
    </source>
</evidence>
<dbReference type="Gene3D" id="3.20.20.410">
    <property type="entry name" value="Protein of unknown function UPF0759"/>
    <property type="match status" value="1"/>
</dbReference>
<organism evidence="1">
    <name type="scientific">Lysobacter firmicutimachus</name>
    <dbReference type="NCBI Taxonomy" id="1792846"/>
    <lineage>
        <taxon>Bacteria</taxon>
        <taxon>Pseudomonadati</taxon>
        <taxon>Pseudomonadota</taxon>
        <taxon>Gammaproteobacteria</taxon>
        <taxon>Lysobacterales</taxon>
        <taxon>Lysobacteraceae</taxon>
        <taxon>Lysobacter</taxon>
    </lineage>
</organism>
<dbReference type="RefSeq" id="WP_363797137.1">
    <property type="nucleotide sequence ID" value="NZ_CP159925.1"/>
</dbReference>
<dbReference type="InterPro" id="IPR036520">
    <property type="entry name" value="UPF0759_sf"/>
</dbReference>
<name>A0AAU8MRT4_9GAMM</name>
<dbReference type="Pfam" id="PF01904">
    <property type="entry name" value="DUF72"/>
    <property type="match status" value="1"/>
</dbReference>
<protein>
    <submittedName>
        <fullName evidence="1">DUF72 domain-containing protein</fullName>
    </submittedName>
</protein>
<accession>A0AAU8MRT4</accession>
<proteinExistence type="predicted"/>
<dbReference type="EMBL" id="CP159925">
    <property type="protein sequence ID" value="XCO74277.1"/>
    <property type="molecule type" value="Genomic_DNA"/>
</dbReference>
<dbReference type="InterPro" id="IPR002763">
    <property type="entry name" value="DUF72"/>
</dbReference>
<reference evidence="1" key="1">
    <citation type="submission" date="2024-06" db="EMBL/GenBank/DDBJ databases">
        <authorList>
            <person name="Li S."/>
        </authorList>
    </citation>
    <scope>NUCLEOTIDE SEQUENCE</scope>
    <source>
        <strain evidence="1">SR10</strain>
    </source>
</reference>
<dbReference type="PANTHER" id="PTHR30348:SF14">
    <property type="entry name" value="BLR8050 PROTEIN"/>
    <property type="match status" value="1"/>
</dbReference>
<dbReference type="PANTHER" id="PTHR30348">
    <property type="entry name" value="UNCHARACTERIZED PROTEIN YECE"/>
    <property type="match status" value="1"/>
</dbReference>